<gene>
    <name evidence="1" type="ORF">KB13_228</name>
</gene>
<proteinExistence type="predicted"/>
<dbReference type="AlphaFoldDB" id="B6BTC8"/>
<evidence type="ECO:0000313" key="1">
    <source>
        <dbReference type="EMBL" id="EDZ64096.1"/>
    </source>
</evidence>
<dbReference type="STRING" id="314607.KB13_228"/>
<keyword evidence="2" id="KW-1185">Reference proteome</keyword>
<protein>
    <submittedName>
        <fullName evidence="1">Uncharacterized protein</fullName>
    </submittedName>
</protein>
<evidence type="ECO:0000313" key="2">
    <source>
        <dbReference type="Proteomes" id="UP000004188"/>
    </source>
</evidence>
<dbReference type="HOGENOM" id="CLU_3022772_0_0_4"/>
<organism evidence="1 2">
    <name type="scientific">beta proteobacterium KB13</name>
    <dbReference type="NCBI Taxonomy" id="314607"/>
    <lineage>
        <taxon>Bacteria</taxon>
        <taxon>Pseudomonadati</taxon>
        <taxon>Pseudomonadota</taxon>
        <taxon>Betaproteobacteria</taxon>
        <taxon>Nitrosomonadales</taxon>
        <taxon>OM43 clade</taxon>
    </lineage>
</organism>
<reference evidence="2" key="1">
    <citation type="journal article" date="2012" name="Stand. Genomic Sci.">
        <title>Genome sequence of strain HIMB624, a cultured representative from the OM43 clade of marine Betaproteobacteria.</title>
        <authorList>
            <person name="Huggett M.J."/>
            <person name="Hayakawa D.H."/>
            <person name="Rappe M.S."/>
        </authorList>
    </citation>
    <scope>NUCLEOTIDE SEQUENCE [LARGE SCALE GENOMIC DNA]</scope>
    <source>
        <strain evidence="2">KB13</strain>
    </source>
</reference>
<sequence>MFNLFCFLYLYGELLVTNMCNKQINKKKYHKNQLLIIFSTGTKIALLKVKENRNV</sequence>
<dbReference type="Proteomes" id="UP000004188">
    <property type="component" value="Unassembled WGS sequence"/>
</dbReference>
<name>B6BTC8_9PROT</name>
<dbReference type="EMBL" id="DS995299">
    <property type="protein sequence ID" value="EDZ64096.1"/>
    <property type="molecule type" value="Genomic_DNA"/>
</dbReference>
<accession>B6BTC8</accession>